<dbReference type="InterPro" id="IPR036388">
    <property type="entry name" value="WH-like_DNA-bd_sf"/>
</dbReference>
<dbReference type="Proteomes" id="UP000258309">
    <property type="component" value="Unassembled WGS sequence"/>
</dbReference>
<evidence type="ECO:0000313" key="2">
    <source>
        <dbReference type="Proteomes" id="UP000258309"/>
    </source>
</evidence>
<feature type="non-terminal residue" evidence="1">
    <location>
        <position position="490"/>
    </location>
</feature>
<dbReference type="EMBL" id="NCSJ02000183">
    <property type="protein sequence ID" value="RFU27955.1"/>
    <property type="molecule type" value="Genomic_DNA"/>
</dbReference>
<gene>
    <name evidence="1" type="ORF">B7463_g8385</name>
</gene>
<comment type="caution">
    <text evidence="1">The sequence shown here is derived from an EMBL/GenBank/DDBJ whole genome shotgun (WGS) entry which is preliminary data.</text>
</comment>
<accession>A0A3E2H3K5</accession>
<dbReference type="SUPFAM" id="SSF46785">
    <property type="entry name" value="Winged helix' DNA-binding domain"/>
    <property type="match status" value="1"/>
</dbReference>
<feature type="non-terminal residue" evidence="1">
    <location>
        <position position="1"/>
    </location>
</feature>
<name>A0A3E2H3K5_SCYLI</name>
<dbReference type="Gene3D" id="1.10.10.10">
    <property type="entry name" value="Winged helix-like DNA-binding domain superfamily/Winged helix DNA-binding domain"/>
    <property type="match status" value="1"/>
</dbReference>
<evidence type="ECO:0000313" key="1">
    <source>
        <dbReference type="EMBL" id="RFU27955.1"/>
    </source>
</evidence>
<keyword evidence="2" id="KW-1185">Reference proteome</keyword>
<dbReference type="STRING" id="5539.A0A3E2H3K5"/>
<dbReference type="OMA" id="CSNELAT"/>
<dbReference type="Gene3D" id="3.40.50.150">
    <property type="entry name" value="Vaccinia Virus protein VP39"/>
    <property type="match status" value="1"/>
</dbReference>
<evidence type="ECO:0008006" key="3">
    <source>
        <dbReference type="Google" id="ProtNLM"/>
    </source>
</evidence>
<dbReference type="InterPro" id="IPR036390">
    <property type="entry name" value="WH_DNA-bd_sf"/>
</dbReference>
<dbReference type="InterPro" id="IPR029063">
    <property type="entry name" value="SAM-dependent_MTases_sf"/>
</dbReference>
<dbReference type="PANTHER" id="PTHR43712">
    <property type="entry name" value="PUTATIVE (AFU_ORTHOLOGUE AFUA_4G14580)-RELATED"/>
    <property type="match status" value="1"/>
</dbReference>
<dbReference type="AlphaFoldDB" id="A0A3E2H3K5"/>
<dbReference type="PANTHER" id="PTHR43712:SF15">
    <property type="entry name" value="MONODICTYPHENONE CLUSTER TRANSCRIPTIONAL COACTIVATOR MDPA"/>
    <property type="match status" value="1"/>
</dbReference>
<reference evidence="1 2" key="1">
    <citation type="submission" date="2018-05" db="EMBL/GenBank/DDBJ databases">
        <title>Draft genome sequence of Scytalidium lignicola DSM 105466, a ubiquitous saprotrophic fungus.</title>
        <authorList>
            <person name="Buettner E."/>
            <person name="Gebauer A.M."/>
            <person name="Hofrichter M."/>
            <person name="Liers C."/>
            <person name="Kellner H."/>
        </authorList>
    </citation>
    <scope>NUCLEOTIDE SEQUENCE [LARGE SCALE GENOMIC DNA]</scope>
    <source>
        <strain evidence="1 2">DSM 105466</strain>
    </source>
</reference>
<organism evidence="1 2">
    <name type="scientific">Scytalidium lignicola</name>
    <name type="common">Hyphomycete</name>
    <dbReference type="NCBI Taxonomy" id="5539"/>
    <lineage>
        <taxon>Eukaryota</taxon>
        <taxon>Fungi</taxon>
        <taxon>Dikarya</taxon>
        <taxon>Ascomycota</taxon>
        <taxon>Pezizomycotina</taxon>
        <taxon>Leotiomycetes</taxon>
        <taxon>Leotiomycetes incertae sedis</taxon>
        <taxon>Scytalidium</taxon>
    </lineage>
</organism>
<proteinExistence type="predicted"/>
<protein>
    <recommendedName>
        <fullName evidence="3">O-methyltransferase domain-containing protein</fullName>
    </recommendedName>
</protein>
<dbReference type="OrthoDB" id="1606438at2759"/>
<sequence>MQFPTVSQTSMDLASQVEIEAQELTTALQNLVTSLRDAATPAEPISNPTTAFDLTFPLSQPTTPSTEANSKVQEARRAVRAQTAKIRSLLAEPADLLQQLAIQNQFVACLQWLGEFLVLACIPATGSVPIKDVAQLSAVSETQLLRIIRMTATVGFLREPRAGYVTHTPISAQFISQTSYRDAAMFLAEHATSAAIQMTSNTHRLQDTAGSANLDGNGQQGQTTVERSPRFERQWAAYLKHVGDESHNDGVTEVLSRLDWSNLPGNAQVVEACASSSELSSTLADLHPALHFVVQLDPSLASTFRKGLEPPLTRNGSADGDLALALQPDYTSSRITIESRLPGTPQTVRDAAVYILRKPPSSSRLFSSQPGAAPGCFRSWITTELKAHIDVLSAGHGTLIISTGPVLPEPGTVDAEIEAVARLRDLSSFQLFNEHEIEMLELVELVNSVSDGSGKLVVVNQLRSRKKVIVALCVKYRPVFNQGQGASGWW</sequence>